<evidence type="ECO:0000256" key="3">
    <source>
        <dbReference type="ARBA" id="ARBA00023242"/>
    </source>
</evidence>
<evidence type="ECO:0000256" key="2">
    <source>
        <dbReference type="ARBA" id="ARBA00007643"/>
    </source>
</evidence>
<comment type="subcellular location">
    <subcellularLocation>
        <location evidence="1">Nucleus</location>
    </subcellularLocation>
</comment>
<reference evidence="5 6" key="1">
    <citation type="submission" date="2024-01" db="EMBL/GenBank/DDBJ databases">
        <title>Comparative genomics of Cryptococcus and Kwoniella reveals pathogenesis evolution and contrasting modes of karyotype evolution via chromosome fusion or intercentromeric recombination.</title>
        <authorList>
            <person name="Coelho M.A."/>
            <person name="David-Palma M."/>
            <person name="Shea T."/>
            <person name="Bowers K."/>
            <person name="McGinley-Smith S."/>
            <person name="Mohammad A.W."/>
            <person name="Gnirke A."/>
            <person name="Yurkov A.M."/>
            <person name="Nowrousian M."/>
            <person name="Sun S."/>
            <person name="Cuomo C.A."/>
            <person name="Heitman J."/>
        </authorList>
    </citation>
    <scope>NUCLEOTIDE SEQUENCE [LARGE SCALE GENOMIC DNA]</scope>
    <source>
        <strain evidence="5">CBS 11374</strain>
    </source>
</reference>
<evidence type="ECO:0000256" key="4">
    <source>
        <dbReference type="SAM" id="MobiDB-lite"/>
    </source>
</evidence>
<protein>
    <recommendedName>
        <fullName evidence="7">Nuclear speckle splicing regulatory protein 1 N-terminal domain-containing protein</fullName>
    </recommendedName>
</protein>
<dbReference type="PANTHER" id="PTHR13486:SF2">
    <property type="entry name" value="SPLICING FACTOR C9ORF78"/>
    <property type="match status" value="1"/>
</dbReference>
<gene>
    <name evidence="5" type="ORF">IL334_004209</name>
</gene>
<accession>A0ABZ1D3R3</accession>
<dbReference type="PANTHER" id="PTHR13486">
    <property type="entry name" value="TELOMERE LENGTH AND SILENCING PROTEIN 1 TLS1 FAMILY MEMBER"/>
    <property type="match status" value="1"/>
</dbReference>
<organism evidence="5 6">
    <name type="scientific">Kwoniella shivajii</name>
    <dbReference type="NCBI Taxonomy" id="564305"/>
    <lineage>
        <taxon>Eukaryota</taxon>
        <taxon>Fungi</taxon>
        <taxon>Dikarya</taxon>
        <taxon>Basidiomycota</taxon>
        <taxon>Agaricomycotina</taxon>
        <taxon>Tremellomycetes</taxon>
        <taxon>Tremellales</taxon>
        <taxon>Cryptococcaceae</taxon>
        <taxon>Kwoniella</taxon>
    </lineage>
</organism>
<evidence type="ECO:0008006" key="7">
    <source>
        <dbReference type="Google" id="ProtNLM"/>
    </source>
</evidence>
<feature type="region of interest" description="Disordered" evidence="4">
    <location>
        <begin position="66"/>
        <end position="124"/>
    </location>
</feature>
<dbReference type="Proteomes" id="UP001329825">
    <property type="component" value="Chromosome 5"/>
</dbReference>
<dbReference type="Pfam" id="PF07052">
    <property type="entry name" value="Hep_59"/>
    <property type="match status" value="1"/>
</dbReference>
<proteinExistence type="inferred from homology"/>
<dbReference type="EMBL" id="CP141885">
    <property type="protein sequence ID" value="WRT67242.1"/>
    <property type="molecule type" value="Genomic_DNA"/>
</dbReference>
<dbReference type="InterPro" id="IPR010756">
    <property type="entry name" value="Tls1-like"/>
</dbReference>
<feature type="compositionally biased region" description="Basic and acidic residues" evidence="4">
    <location>
        <begin position="69"/>
        <end position="89"/>
    </location>
</feature>
<keyword evidence="3" id="KW-0539">Nucleus</keyword>
<keyword evidence="6" id="KW-1185">Reference proteome</keyword>
<dbReference type="GeneID" id="87956340"/>
<sequence length="315" mass="35397">MFKKRTRPTAVREKSRVEEGAGIDEGGEASGSGAPAEGEEDETGRTIEDLVLLRKLRKSQAQLGIDLVKLNRGEEKKGKNKKKELDASEKFGLQAGQGRGGGDDKDDELDDEKEKAKRLVRTNNFTQQTNALDVDKHMMAYIESELAKKRGETGATDESKKKEAFDPQAELYEIAERYKLIQSDFESKKAKKEDDEGNVTNSLGMLTSIPEVDLGMDNRLRNIELTEKAKREMLEHRKQAALDAAERERQKDDYAAARFFRPNQRVASDIYAIQEAKRAGAGLAPRTENATDEAVYERFKKRSVVLACCVHVLWN</sequence>
<comment type="similarity">
    <text evidence="2">Belongs to the TLS1 family.</text>
</comment>
<evidence type="ECO:0000313" key="5">
    <source>
        <dbReference type="EMBL" id="WRT67242.1"/>
    </source>
</evidence>
<evidence type="ECO:0000313" key="6">
    <source>
        <dbReference type="Proteomes" id="UP001329825"/>
    </source>
</evidence>
<dbReference type="RefSeq" id="XP_062791982.1">
    <property type="nucleotide sequence ID" value="XM_062935931.1"/>
</dbReference>
<feature type="region of interest" description="Disordered" evidence="4">
    <location>
        <begin position="1"/>
        <end position="46"/>
    </location>
</feature>
<name>A0ABZ1D3R3_9TREE</name>
<feature type="compositionally biased region" description="Basic and acidic residues" evidence="4">
    <location>
        <begin position="10"/>
        <end position="19"/>
    </location>
</feature>
<evidence type="ECO:0000256" key="1">
    <source>
        <dbReference type="ARBA" id="ARBA00004123"/>
    </source>
</evidence>